<dbReference type="InterPro" id="IPR016187">
    <property type="entry name" value="CTDL_fold"/>
</dbReference>
<evidence type="ECO:0000259" key="1">
    <source>
        <dbReference type="Pfam" id="PF03781"/>
    </source>
</evidence>
<comment type="caution">
    <text evidence="2">The sequence shown here is derived from an EMBL/GenBank/DDBJ whole genome shotgun (WGS) entry which is preliminary data.</text>
</comment>
<name>A0A4Y9VSB4_9PROT</name>
<dbReference type="AlphaFoldDB" id="A0A4Y9VSB4"/>
<organism evidence="2 3">
    <name type="scientific">Methylotenera oryzisoli</name>
    <dbReference type="NCBI Taxonomy" id="2080758"/>
    <lineage>
        <taxon>Bacteria</taxon>
        <taxon>Pseudomonadati</taxon>
        <taxon>Pseudomonadota</taxon>
        <taxon>Betaproteobacteria</taxon>
        <taxon>Nitrosomonadales</taxon>
        <taxon>Methylophilaceae</taxon>
        <taxon>Methylotenera</taxon>
    </lineage>
</organism>
<dbReference type="InterPro" id="IPR042095">
    <property type="entry name" value="SUMF_sf"/>
</dbReference>
<reference evidence="2 3" key="1">
    <citation type="submission" date="2018-02" db="EMBL/GenBank/DDBJ databases">
        <title>A novel lanthanide dependent methylotroph, Methylotenera sp. La3113.</title>
        <authorList>
            <person name="Lv H."/>
            <person name="Tani A."/>
        </authorList>
    </citation>
    <scope>NUCLEOTIDE SEQUENCE [LARGE SCALE GENOMIC DNA]</scope>
    <source>
        <strain evidence="2 3">La3113</strain>
    </source>
</reference>
<proteinExistence type="predicted"/>
<gene>
    <name evidence="2" type="ORF">C3Y98_04545</name>
</gene>
<evidence type="ECO:0000313" key="2">
    <source>
        <dbReference type="EMBL" id="TFW72095.1"/>
    </source>
</evidence>
<keyword evidence="3" id="KW-1185">Reference proteome</keyword>
<evidence type="ECO:0000313" key="3">
    <source>
        <dbReference type="Proteomes" id="UP000297706"/>
    </source>
</evidence>
<protein>
    <recommendedName>
        <fullName evidence="1">Sulfatase-modifying factor enzyme-like domain-containing protein</fullName>
    </recommendedName>
</protein>
<dbReference type="EMBL" id="PQVH01000007">
    <property type="protein sequence ID" value="TFW72095.1"/>
    <property type="molecule type" value="Genomic_DNA"/>
</dbReference>
<dbReference type="Proteomes" id="UP000297706">
    <property type="component" value="Unassembled WGS sequence"/>
</dbReference>
<dbReference type="InterPro" id="IPR005532">
    <property type="entry name" value="SUMF_dom"/>
</dbReference>
<dbReference type="SUPFAM" id="SSF56436">
    <property type="entry name" value="C-type lectin-like"/>
    <property type="match status" value="1"/>
</dbReference>
<dbReference type="Pfam" id="PF03781">
    <property type="entry name" value="FGE-sulfatase"/>
    <property type="match status" value="1"/>
</dbReference>
<dbReference type="OrthoDB" id="9768004at2"/>
<sequence length="234" mass="25624">MKAAINTDLFVTVPETTLPCGIVVPAFMVGKYATSQSDDGKAIIVADRKPWTNINYHNANAACIEAGYQMITETQWLAIAHNVANVDANWTKGKVGEGKLFRGIREGNVSSAQAGDFEPTDKKERRWLTLSNGEQICDLNGNVFSWVFDDLHGDEKGVINKSFDTTDPSISTAPYPTLEKGMGWRPNYETSWSGVALVRGGYWLSGDRAGVFRLSSGWPVDDYGGVGFRCTKSL</sequence>
<dbReference type="Gene3D" id="3.90.1580.10">
    <property type="entry name" value="paralog of FGE (formylglycine-generating enzyme)"/>
    <property type="match status" value="1"/>
</dbReference>
<accession>A0A4Y9VSB4</accession>
<feature type="domain" description="Sulfatase-modifying factor enzyme-like" evidence="1">
    <location>
        <begin position="44"/>
        <end position="231"/>
    </location>
</feature>